<dbReference type="GO" id="GO:0006355">
    <property type="term" value="P:regulation of DNA-templated transcription"/>
    <property type="evidence" value="ECO:0007669"/>
    <property type="project" value="InterPro"/>
</dbReference>
<protein>
    <submittedName>
        <fullName evidence="3">Unannotated protein</fullName>
    </submittedName>
</protein>
<proteinExistence type="predicted"/>
<dbReference type="CDD" id="cd06170">
    <property type="entry name" value="LuxR_C_like"/>
    <property type="match status" value="1"/>
</dbReference>
<feature type="domain" description="HTH luxR-type" evidence="2">
    <location>
        <begin position="98"/>
        <end position="162"/>
    </location>
</feature>
<dbReference type="SMART" id="SM00421">
    <property type="entry name" value="HTH_LUXR"/>
    <property type="match status" value="1"/>
</dbReference>
<evidence type="ECO:0000313" key="3">
    <source>
        <dbReference type="EMBL" id="CAB4882704.1"/>
    </source>
</evidence>
<dbReference type="InterPro" id="IPR000792">
    <property type="entry name" value="Tscrpt_reg_LuxR_C"/>
</dbReference>
<dbReference type="InterPro" id="IPR039420">
    <property type="entry name" value="WalR-like"/>
</dbReference>
<gene>
    <name evidence="3" type="ORF">UFOPK3482_00249</name>
</gene>
<sequence length="162" mass="17893">MDESADSTIALAKLLHDEVHQELISISSSVDAILNSAGLSINARDFFRKFRLEISDLTVRVRDDIYDLNDSDPLIAPLETLAPICAQTSHSATGQNIRNSSIRKLTKAEMEILQLISTGATTAEIARSRHNSEATIKTQLTSIYRKLGVRNRVAAITFLKNQ</sequence>
<dbReference type="Gene3D" id="1.10.10.10">
    <property type="entry name" value="Winged helix-like DNA-binding domain superfamily/Winged helix DNA-binding domain"/>
    <property type="match status" value="1"/>
</dbReference>
<dbReference type="InterPro" id="IPR036388">
    <property type="entry name" value="WH-like_DNA-bd_sf"/>
</dbReference>
<dbReference type="InterPro" id="IPR016032">
    <property type="entry name" value="Sig_transdc_resp-reg_C-effctor"/>
</dbReference>
<name>A0A6J7END0_9ZZZZ</name>
<dbReference type="PRINTS" id="PR00038">
    <property type="entry name" value="HTHLUXR"/>
</dbReference>
<dbReference type="GO" id="GO:0003677">
    <property type="term" value="F:DNA binding"/>
    <property type="evidence" value="ECO:0007669"/>
    <property type="project" value="UniProtKB-KW"/>
</dbReference>
<dbReference type="EMBL" id="CAFBLZ010000011">
    <property type="protein sequence ID" value="CAB4882704.1"/>
    <property type="molecule type" value="Genomic_DNA"/>
</dbReference>
<dbReference type="AlphaFoldDB" id="A0A6J7END0"/>
<dbReference type="PANTHER" id="PTHR43214:SF43">
    <property type="entry name" value="TWO-COMPONENT RESPONSE REGULATOR"/>
    <property type="match status" value="1"/>
</dbReference>
<reference evidence="3" key="1">
    <citation type="submission" date="2020-05" db="EMBL/GenBank/DDBJ databases">
        <authorList>
            <person name="Chiriac C."/>
            <person name="Salcher M."/>
            <person name="Ghai R."/>
            <person name="Kavagutti S V."/>
        </authorList>
    </citation>
    <scope>NUCLEOTIDE SEQUENCE</scope>
</reference>
<accession>A0A6J7END0</accession>
<dbReference type="SUPFAM" id="SSF46894">
    <property type="entry name" value="C-terminal effector domain of the bipartite response regulators"/>
    <property type="match status" value="1"/>
</dbReference>
<dbReference type="PROSITE" id="PS50043">
    <property type="entry name" value="HTH_LUXR_2"/>
    <property type="match status" value="1"/>
</dbReference>
<keyword evidence="1" id="KW-0238">DNA-binding</keyword>
<dbReference type="PANTHER" id="PTHR43214">
    <property type="entry name" value="TWO-COMPONENT RESPONSE REGULATOR"/>
    <property type="match status" value="1"/>
</dbReference>
<evidence type="ECO:0000259" key="2">
    <source>
        <dbReference type="PROSITE" id="PS50043"/>
    </source>
</evidence>
<organism evidence="3">
    <name type="scientific">freshwater metagenome</name>
    <dbReference type="NCBI Taxonomy" id="449393"/>
    <lineage>
        <taxon>unclassified sequences</taxon>
        <taxon>metagenomes</taxon>
        <taxon>ecological metagenomes</taxon>
    </lineage>
</organism>
<dbReference type="Pfam" id="PF00196">
    <property type="entry name" value="GerE"/>
    <property type="match status" value="1"/>
</dbReference>
<evidence type="ECO:0000256" key="1">
    <source>
        <dbReference type="ARBA" id="ARBA00023125"/>
    </source>
</evidence>